<dbReference type="EMBL" id="JAHZSS010000010">
    <property type="protein sequence ID" value="MBW8191370.1"/>
    <property type="molecule type" value="Genomic_DNA"/>
</dbReference>
<evidence type="ECO:0000313" key="2">
    <source>
        <dbReference type="Proteomes" id="UP001166251"/>
    </source>
</evidence>
<sequence>MRKIKQNHTATVFLTHSEYEQLKKAVPPSNAGSAITLQQHARDRAHLSCSGQRITIKVVQHSQKPLRNIAHRVIVKQGFAPASGQIRERPSIGDRLAPNSLPPAAFAILEGVLAGFIVIAIQKAGAHVFGRSKKRSGGLTCKFKSPLTKSECKKKIIHKFETMIDGRPHLRMICQSGHYKDLPLIGTK</sequence>
<gene>
    <name evidence="1" type="ORF">K0504_10000</name>
</gene>
<reference evidence="1" key="1">
    <citation type="submission" date="2021-07" db="EMBL/GenBank/DDBJ databases">
        <title>Neiella marina sp. nov., isolated from the intestinal content of sea cucumber Apostichopus japonicus.</title>
        <authorList>
            <person name="Bai X."/>
        </authorList>
    </citation>
    <scope>NUCLEOTIDE SEQUENCE</scope>
    <source>
        <strain evidence="1">126</strain>
    </source>
</reference>
<organism evidence="1 2">
    <name type="scientific">Neiella holothuriorum</name>
    <dbReference type="NCBI Taxonomy" id="2870530"/>
    <lineage>
        <taxon>Bacteria</taxon>
        <taxon>Pseudomonadati</taxon>
        <taxon>Pseudomonadota</taxon>
        <taxon>Gammaproteobacteria</taxon>
        <taxon>Alteromonadales</taxon>
        <taxon>Echinimonadaceae</taxon>
        <taxon>Neiella</taxon>
    </lineage>
</organism>
<comment type="caution">
    <text evidence="1">The sequence shown here is derived from an EMBL/GenBank/DDBJ whole genome shotgun (WGS) entry which is preliminary data.</text>
</comment>
<accession>A0ABS7EGG9</accession>
<keyword evidence="2" id="KW-1185">Reference proteome</keyword>
<name>A0ABS7EGG9_9GAMM</name>
<proteinExistence type="predicted"/>
<protein>
    <submittedName>
        <fullName evidence="1">Uncharacterized protein</fullName>
    </submittedName>
</protein>
<dbReference type="Proteomes" id="UP001166251">
    <property type="component" value="Unassembled WGS sequence"/>
</dbReference>
<dbReference type="RefSeq" id="WP_220104053.1">
    <property type="nucleotide sequence ID" value="NZ_JAHZSS010000010.1"/>
</dbReference>
<evidence type="ECO:0000313" key="1">
    <source>
        <dbReference type="EMBL" id="MBW8191370.1"/>
    </source>
</evidence>